<evidence type="ECO:0000313" key="2">
    <source>
        <dbReference type="Proteomes" id="UP001143856"/>
    </source>
</evidence>
<evidence type="ECO:0000313" key="1">
    <source>
        <dbReference type="EMBL" id="KAJ2976870.1"/>
    </source>
</evidence>
<dbReference type="Proteomes" id="UP001143856">
    <property type="component" value="Unassembled WGS sequence"/>
</dbReference>
<reference evidence="1" key="1">
    <citation type="submission" date="2022-10" db="EMBL/GenBank/DDBJ databases">
        <title>Genome Sequence of Xylaria curta.</title>
        <authorList>
            <person name="Buettner E."/>
        </authorList>
    </citation>
    <scope>NUCLEOTIDE SEQUENCE</scope>
    <source>
        <strain evidence="1">Babe10</strain>
    </source>
</reference>
<name>A0ACC1ND19_9PEZI</name>
<accession>A0ACC1ND19</accession>
<organism evidence="1 2">
    <name type="scientific">Xylaria curta</name>
    <dbReference type="NCBI Taxonomy" id="42375"/>
    <lineage>
        <taxon>Eukaryota</taxon>
        <taxon>Fungi</taxon>
        <taxon>Dikarya</taxon>
        <taxon>Ascomycota</taxon>
        <taxon>Pezizomycotina</taxon>
        <taxon>Sordariomycetes</taxon>
        <taxon>Xylariomycetidae</taxon>
        <taxon>Xylariales</taxon>
        <taxon>Xylariaceae</taxon>
        <taxon>Xylaria</taxon>
    </lineage>
</organism>
<proteinExistence type="predicted"/>
<comment type="caution">
    <text evidence="1">The sequence shown here is derived from an EMBL/GenBank/DDBJ whole genome shotgun (WGS) entry which is preliminary data.</text>
</comment>
<gene>
    <name evidence="1" type="ORF">NUW58_g7980</name>
</gene>
<protein>
    <submittedName>
        <fullName evidence="1">Uncharacterized protein</fullName>
    </submittedName>
</protein>
<keyword evidence="2" id="KW-1185">Reference proteome</keyword>
<dbReference type="EMBL" id="JAPDGR010002245">
    <property type="protein sequence ID" value="KAJ2976870.1"/>
    <property type="molecule type" value="Genomic_DNA"/>
</dbReference>
<sequence length="106" mass="11153">MGGQAAVVRPGSNIATTNPTIVDTENMAGAVSDADAYFAGVGSQQMAAMGIDDGFGGTGTEAGYVVNQFAPQQVLQPAHRIVIILQLDEVHTFMPQEHNRQQDPLV</sequence>